<keyword evidence="1" id="KW-0472">Membrane</keyword>
<dbReference type="PANTHER" id="PTHR34658:SF2">
    <property type="entry name" value="OS01G0151800 PROTEIN"/>
    <property type="match status" value="1"/>
</dbReference>
<dbReference type="AlphaFoldDB" id="A0A5K1EB11"/>
<organism evidence="2">
    <name type="scientific">Nymphaea colorata</name>
    <name type="common">pocket water lily</name>
    <dbReference type="NCBI Taxonomy" id="210225"/>
    <lineage>
        <taxon>Eukaryota</taxon>
        <taxon>Viridiplantae</taxon>
        <taxon>Streptophyta</taxon>
        <taxon>Embryophyta</taxon>
        <taxon>Tracheophyta</taxon>
        <taxon>Spermatophyta</taxon>
        <taxon>Magnoliopsida</taxon>
        <taxon>Nymphaeales</taxon>
        <taxon>Nymphaeaceae</taxon>
        <taxon>Nymphaea</taxon>
    </lineage>
</organism>
<protein>
    <submittedName>
        <fullName evidence="2">Uncharacterized protein</fullName>
    </submittedName>
</protein>
<dbReference type="Gramene" id="NC6G0258680.1">
    <property type="protein sequence ID" value="NC6G0258680.1:cds"/>
    <property type="gene ID" value="NC6G0258680"/>
</dbReference>
<keyword evidence="1" id="KW-0812">Transmembrane</keyword>
<reference evidence="2" key="1">
    <citation type="submission" date="2019-09" db="EMBL/GenBank/DDBJ databases">
        <authorList>
            <person name="Zhang L."/>
        </authorList>
    </citation>
    <scope>NUCLEOTIDE SEQUENCE</scope>
</reference>
<gene>
    <name evidence="2" type="ORF">NYM_LOCUS22413</name>
</gene>
<proteinExistence type="predicted"/>
<name>A0A5K1EB11_9MAGN</name>
<sequence length="129" mass="13539">MASLKTSFLLGRVLALVQRPFFLYAISWSALLTTVVLLVSFAPELAFVNAVSPSSGFSKACNTGSMSASGPNGASFRLPMEDAGDVLCVSANLVRRSRLDFVVPPLFAALVVAGSAGFVHAMGLCREPQ</sequence>
<evidence type="ECO:0000256" key="1">
    <source>
        <dbReference type="SAM" id="Phobius"/>
    </source>
</evidence>
<feature type="transmembrane region" description="Helical" evidence="1">
    <location>
        <begin position="106"/>
        <end position="125"/>
    </location>
</feature>
<accession>A0A5K1EB11</accession>
<keyword evidence="1" id="KW-1133">Transmembrane helix</keyword>
<feature type="transmembrane region" description="Helical" evidence="1">
    <location>
        <begin position="21"/>
        <end position="42"/>
    </location>
</feature>
<dbReference type="EMBL" id="LR721784">
    <property type="protein sequence ID" value="VVW49771.1"/>
    <property type="molecule type" value="Genomic_DNA"/>
</dbReference>
<evidence type="ECO:0000313" key="2">
    <source>
        <dbReference type="EMBL" id="VVW49771.1"/>
    </source>
</evidence>
<dbReference type="PANTHER" id="PTHR34658">
    <property type="entry name" value="OS01G0151800 PROTEIN"/>
    <property type="match status" value="1"/>
</dbReference>